<dbReference type="InterPro" id="IPR012677">
    <property type="entry name" value="Nucleotide-bd_a/b_plait_sf"/>
</dbReference>
<reference evidence="12" key="1">
    <citation type="submission" date="2018-08" db="EMBL/GenBank/DDBJ databases">
        <authorList>
            <person name="Rossello M."/>
        </authorList>
    </citation>
    <scope>NUCLEOTIDE SEQUENCE [LARGE SCALE GENOMIC DNA]</scope>
    <source>
        <strain evidence="12">cv. Chinese Spring</strain>
    </source>
</reference>
<dbReference type="InterPro" id="IPR002004">
    <property type="entry name" value="PABP_HYD_C"/>
</dbReference>
<name>A0A077RZT7_WHEAT</name>
<dbReference type="NCBIfam" id="TIGR01628">
    <property type="entry name" value="PABP-1234"/>
    <property type="match status" value="1"/>
</dbReference>
<dbReference type="GO" id="GO:1990904">
    <property type="term" value="C:ribonucleoprotein complex"/>
    <property type="evidence" value="ECO:0000318"/>
    <property type="project" value="GO_Central"/>
</dbReference>
<dbReference type="EnsemblPlants" id="TraesCS3B02G090800.1">
    <property type="protein sequence ID" value="TraesCS3B02G090800.1"/>
    <property type="gene ID" value="TraesCS3B02G090800"/>
</dbReference>
<evidence type="ECO:0000256" key="6">
    <source>
        <dbReference type="ARBA" id="ARBA00022884"/>
    </source>
</evidence>
<dbReference type="Gramene" id="TraesCS3B03G0210800.1">
    <property type="protein sequence ID" value="TraesCS3B03G0210800.1.CDS"/>
    <property type="gene ID" value="TraesCS3B03G0210800"/>
</dbReference>
<feature type="domain" description="RRM" evidence="11">
    <location>
        <begin position="197"/>
        <end position="274"/>
    </location>
</feature>
<keyword evidence="7" id="KW-0539">Nucleus</keyword>
<dbReference type="Gramene" id="TraesCAD_scaffold_029832_01G000100.1">
    <property type="protein sequence ID" value="TraesCAD_scaffold_029832_01G000100.1"/>
    <property type="gene ID" value="TraesCAD_scaffold_029832_01G000100"/>
</dbReference>
<dbReference type="InterPro" id="IPR036053">
    <property type="entry name" value="PABP-dom"/>
</dbReference>
<feature type="compositionally biased region" description="Low complexity" evidence="10">
    <location>
        <begin position="601"/>
        <end position="625"/>
    </location>
</feature>
<dbReference type="Pfam" id="PF00658">
    <property type="entry name" value="MLLE"/>
    <property type="match status" value="1"/>
</dbReference>
<evidence type="ECO:0000256" key="1">
    <source>
        <dbReference type="ARBA" id="ARBA00004123"/>
    </source>
</evidence>
<dbReference type="PANTHER" id="PTHR24012">
    <property type="entry name" value="RNA BINDING PROTEIN"/>
    <property type="match status" value="1"/>
</dbReference>
<dbReference type="Gramene" id="TraesLAC3B03G01508100.1">
    <property type="protein sequence ID" value="TraesLAC3B03G01508100.1"/>
    <property type="gene ID" value="TraesLAC3B03G01508100"/>
</dbReference>
<keyword evidence="6 9" id="KW-0694">RNA-binding</keyword>
<evidence type="ECO:0000256" key="4">
    <source>
        <dbReference type="ARBA" id="ARBA00022490"/>
    </source>
</evidence>
<dbReference type="STRING" id="4565.A0A077RZT7"/>
<evidence type="ECO:0000313" key="12">
    <source>
        <dbReference type="EnsemblPlants" id="TraesCS3B02G090800.1"/>
    </source>
</evidence>
<evidence type="ECO:0000256" key="5">
    <source>
        <dbReference type="ARBA" id="ARBA00022737"/>
    </source>
</evidence>
<dbReference type="Gramene" id="TraesCS3B02G090800.1">
    <property type="protein sequence ID" value="TraesCS3B02G090800.1"/>
    <property type="gene ID" value="TraesCS3B02G090800"/>
</dbReference>
<dbReference type="GO" id="GO:0005634">
    <property type="term" value="C:nucleus"/>
    <property type="evidence" value="ECO:0000318"/>
    <property type="project" value="GO_Central"/>
</dbReference>
<dbReference type="Gramene" id="TraesMAC3B03G01565630.1">
    <property type="protein sequence ID" value="TraesMAC3B03G01565630.1"/>
    <property type="gene ID" value="TraesMAC3B03G01565630"/>
</dbReference>
<dbReference type="InterPro" id="IPR006515">
    <property type="entry name" value="PABP_1234"/>
</dbReference>
<feature type="domain" description="RRM" evidence="11">
    <location>
        <begin position="24"/>
        <end position="101"/>
    </location>
</feature>
<dbReference type="Gramene" id="TraesJAG3B03G01575280.1">
    <property type="protein sequence ID" value="TraesJAG3B03G01575280.1"/>
    <property type="gene ID" value="TraesJAG3B03G01575280"/>
</dbReference>
<dbReference type="Gramene" id="TraesARI3B03G01589580.1">
    <property type="protein sequence ID" value="TraesARI3B03G01589580.1"/>
    <property type="gene ID" value="TraesARI3B03G01589580"/>
</dbReference>
<dbReference type="SMART" id="SM00517">
    <property type="entry name" value="PolyA"/>
    <property type="match status" value="1"/>
</dbReference>
<dbReference type="Gramene" id="TraesLDM3B03G01566390.1">
    <property type="protein sequence ID" value="TraesLDM3B03G01566390.1"/>
    <property type="gene ID" value="TraesLDM3B03G01566390"/>
</dbReference>
<dbReference type="GO" id="GO:0003730">
    <property type="term" value="F:mRNA 3'-UTR binding"/>
    <property type="evidence" value="ECO:0000318"/>
    <property type="project" value="GO_Central"/>
</dbReference>
<evidence type="ECO:0000259" key="11">
    <source>
        <dbReference type="PROSITE" id="PS50102"/>
    </source>
</evidence>
<dbReference type="Pfam" id="PF00076">
    <property type="entry name" value="RRM_1"/>
    <property type="match status" value="4"/>
</dbReference>
<keyword evidence="5" id="KW-0677">Repeat</keyword>
<feature type="compositionally biased region" description="Polar residues" evidence="10">
    <location>
        <begin position="512"/>
        <end position="527"/>
    </location>
</feature>
<dbReference type="Gene3D" id="1.10.1900.10">
    <property type="entry name" value="c-terminal domain of poly(a) binding protein"/>
    <property type="match status" value="1"/>
</dbReference>
<dbReference type="InterPro" id="IPR035979">
    <property type="entry name" value="RBD_domain_sf"/>
</dbReference>
<dbReference type="OrthoDB" id="19742at2759"/>
<dbReference type="Gramene" id="TraesSTA3B03G01558620.1">
    <property type="protein sequence ID" value="TraesSTA3B03G01558620.1"/>
    <property type="gene ID" value="TraesSTA3B03G01558620"/>
</dbReference>
<keyword evidence="4" id="KW-0963">Cytoplasm</keyword>
<feature type="domain" description="RRM" evidence="11">
    <location>
        <begin position="111"/>
        <end position="196"/>
    </location>
</feature>
<keyword evidence="13" id="KW-1185">Reference proteome</keyword>
<dbReference type="FunFam" id="3.30.70.330:FF:000651">
    <property type="entry name" value="Poly(A) binding protein cytoplasmic 1 like"/>
    <property type="match status" value="1"/>
</dbReference>
<dbReference type="InterPro" id="IPR000504">
    <property type="entry name" value="RRM_dom"/>
</dbReference>
<accession>A0A077RZT7</accession>
<dbReference type="SMART" id="SM00360">
    <property type="entry name" value="RRM"/>
    <property type="match status" value="4"/>
</dbReference>
<dbReference type="PROSITE" id="PS50102">
    <property type="entry name" value="RRM"/>
    <property type="match status" value="4"/>
</dbReference>
<evidence type="ECO:0000256" key="10">
    <source>
        <dbReference type="SAM" id="MobiDB-lite"/>
    </source>
</evidence>
<evidence type="ECO:0000256" key="9">
    <source>
        <dbReference type="PROSITE-ProRule" id="PRU00176"/>
    </source>
</evidence>
<evidence type="ECO:0000313" key="13">
    <source>
        <dbReference type="Proteomes" id="UP000019116"/>
    </source>
</evidence>
<evidence type="ECO:0000256" key="3">
    <source>
        <dbReference type="ARBA" id="ARBA00008557"/>
    </source>
</evidence>
<comment type="function">
    <text evidence="8">Binds the poly(A) tail of mRNA. Appears to be an important mediator of the multiple roles of the poly(A) tail in mRNA biogenesis, stability and translation.</text>
</comment>
<dbReference type="SMR" id="A0A077RZT7"/>
<comment type="subcellular location">
    <subcellularLocation>
        <location evidence="2">Cytoplasm</location>
    </subcellularLocation>
    <subcellularLocation>
        <location evidence="1">Nucleus</location>
    </subcellularLocation>
</comment>
<feature type="domain" description="RRM" evidence="11">
    <location>
        <begin position="300"/>
        <end position="377"/>
    </location>
</feature>
<dbReference type="Gramene" id="TraesCLE_scaffold_042144_01G000100.1">
    <property type="protein sequence ID" value="TraesCLE_scaffold_042144_01G000100.1"/>
    <property type="gene ID" value="TraesCLE_scaffold_042144_01G000100"/>
</dbReference>
<protein>
    <recommendedName>
        <fullName evidence="11">RRM domain-containing protein</fullName>
    </recommendedName>
</protein>
<reference evidence="12" key="2">
    <citation type="submission" date="2018-10" db="UniProtKB">
        <authorList>
            <consortium name="EnsemblPlants"/>
        </authorList>
    </citation>
    <scope>IDENTIFICATION</scope>
</reference>
<evidence type="ECO:0000256" key="7">
    <source>
        <dbReference type="ARBA" id="ARBA00023242"/>
    </source>
</evidence>
<dbReference type="SUPFAM" id="SSF54928">
    <property type="entry name" value="RNA-binding domain, RBD"/>
    <property type="match status" value="3"/>
</dbReference>
<dbReference type="GO" id="GO:0008266">
    <property type="term" value="F:poly(U) RNA binding"/>
    <property type="evidence" value="ECO:0000318"/>
    <property type="project" value="GO_Central"/>
</dbReference>
<dbReference type="SUPFAM" id="SSF63570">
    <property type="entry name" value="PABC (PABP) domain"/>
    <property type="match status" value="1"/>
</dbReference>
<dbReference type="AlphaFoldDB" id="A0A077RZT7"/>
<organism evidence="12">
    <name type="scientific">Triticum aestivum</name>
    <name type="common">Wheat</name>
    <dbReference type="NCBI Taxonomy" id="4565"/>
    <lineage>
        <taxon>Eukaryota</taxon>
        <taxon>Viridiplantae</taxon>
        <taxon>Streptophyta</taxon>
        <taxon>Embryophyta</taxon>
        <taxon>Tracheophyta</taxon>
        <taxon>Spermatophyta</taxon>
        <taxon>Magnoliopsida</taxon>
        <taxon>Liliopsida</taxon>
        <taxon>Poales</taxon>
        <taxon>Poaceae</taxon>
        <taxon>BOP clade</taxon>
        <taxon>Pooideae</taxon>
        <taxon>Triticodae</taxon>
        <taxon>Triticeae</taxon>
        <taxon>Triticinae</taxon>
        <taxon>Triticum</taxon>
    </lineage>
</organism>
<dbReference type="OMA" id="AMENLNF"/>
<dbReference type="Proteomes" id="UP000019116">
    <property type="component" value="Chromosome 3B"/>
</dbReference>
<dbReference type="GO" id="GO:0005829">
    <property type="term" value="C:cytosol"/>
    <property type="evidence" value="ECO:0000318"/>
    <property type="project" value="GO_Central"/>
</dbReference>
<comment type="similarity">
    <text evidence="3">Belongs to the polyadenylate-binding protein type-1 family.</text>
</comment>
<sequence length="625" mass="68431">MAGRPLLAPAVTLRPPGPALGSRASLYVGDLDDGVAEGHIYALFCQVAPVAFLRVCRDVTGRSLGYAYVNFYSREDAQRALDSLNFTPANGKHIRVMFSNRDPTLRLSGKANIFIKNLVPNIDGKSLSDMFGRYGTILSCKVATHFNGQSKGYGFVQFAEETSANDAIDSLNGKRIFVGLFIRRQERQPNISLSNYTNVYVKNLPKEFTHNDLLQEFGPFGTITSAVIMRDSDGISKCFGFVNYRESECAAEAVKSLNGKMIKDTILYVGRAQKKSERKAKLKENFEHARNEKFKKFEGLNLYVKNLDDSINDLNLRGLFEFFGEIGSCKVMVDSQGRSKGYGFVSFTTIEAVHKAIDGMNRKIVSKKPLYVGVAQRKEERRAMLVAHFARIQNAGVLAPAVPQNFAPHQFYVGPGVPGMFPPQVPAGFGYQQFPQQHFTPWVPSGMTPYTYNLPRPLHHAGRGAHQEINLHRQMVYPNANQAFTYMPNSMNVNVNSVMVPPGFAHIDSTVSTPSVPSKNTTTTAVDSSDPEKQHLIQGEKLYPLAEELKPELGGKVTGMLGEAMEALQRRKVEDASDTVDLASVPSTSTLSASRDAIDPTSTTSSSSASADGANLAPAPSSSSA</sequence>
<evidence type="ECO:0000256" key="8">
    <source>
        <dbReference type="ARBA" id="ARBA00054110"/>
    </source>
</evidence>
<dbReference type="Gene3D" id="3.30.70.330">
    <property type="match status" value="4"/>
</dbReference>
<feature type="region of interest" description="Disordered" evidence="10">
    <location>
        <begin position="576"/>
        <end position="625"/>
    </location>
</feature>
<dbReference type="HOGENOM" id="CLU_012062_22_2_1"/>
<proteinExistence type="inferred from homology"/>
<dbReference type="Gramene" id="TraesSYM3B03G01589220.1">
    <property type="protein sequence ID" value="TraesSYM3B03G01589220.1"/>
    <property type="gene ID" value="TraesSYM3B03G01589220"/>
</dbReference>
<evidence type="ECO:0000256" key="2">
    <source>
        <dbReference type="ARBA" id="ARBA00004496"/>
    </source>
</evidence>
<dbReference type="GO" id="GO:0008143">
    <property type="term" value="F:poly(A) binding"/>
    <property type="evidence" value="ECO:0000318"/>
    <property type="project" value="GO_Central"/>
</dbReference>
<feature type="region of interest" description="Disordered" evidence="10">
    <location>
        <begin position="512"/>
        <end position="534"/>
    </location>
</feature>